<reference evidence="2 3" key="1">
    <citation type="submission" date="2016-12" db="EMBL/GenBank/DDBJ databases">
        <title>The new phylogeny of genus Mycobacterium.</title>
        <authorList>
            <person name="Tortoli E."/>
            <person name="Trovato A."/>
            <person name="Cirillo D.M."/>
        </authorList>
    </citation>
    <scope>NUCLEOTIDE SEQUENCE [LARGE SCALE GENOMIC DNA]</scope>
    <source>
        <strain evidence="2 3">DSM 45130</strain>
    </source>
</reference>
<dbReference type="AlphaFoldDB" id="A0A1X0DL52"/>
<evidence type="ECO:0000313" key="3">
    <source>
        <dbReference type="Proteomes" id="UP000192801"/>
    </source>
</evidence>
<comment type="caution">
    <text evidence="2">The sequence shown here is derived from an EMBL/GenBank/DDBJ whole genome shotgun (WGS) entry which is preliminary data.</text>
</comment>
<protein>
    <submittedName>
        <fullName evidence="2">Uncharacterized protein</fullName>
    </submittedName>
</protein>
<sequence>MSGGIAAAVVAVGVAMTSSEPSTLVATDRSELELTVIDTDPEASGPKESTLGEGTASTQLNPRSNRKRYNNNKPPLRSGVG</sequence>
<feature type="region of interest" description="Disordered" evidence="1">
    <location>
        <begin position="37"/>
        <end position="81"/>
    </location>
</feature>
<gene>
    <name evidence="2" type="ORF">BST26_04830</name>
</gene>
<keyword evidence="3" id="KW-1185">Reference proteome</keyword>
<evidence type="ECO:0000313" key="2">
    <source>
        <dbReference type="EMBL" id="ORA72580.1"/>
    </source>
</evidence>
<name>A0A1X0DL52_9MYCO</name>
<evidence type="ECO:0000256" key="1">
    <source>
        <dbReference type="SAM" id="MobiDB-lite"/>
    </source>
</evidence>
<proteinExistence type="predicted"/>
<organism evidence="2 3">
    <name type="scientific">Mycolicibacterium insubricum</name>
    <dbReference type="NCBI Taxonomy" id="444597"/>
    <lineage>
        <taxon>Bacteria</taxon>
        <taxon>Bacillati</taxon>
        <taxon>Actinomycetota</taxon>
        <taxon>Actinomycetes</taxon>
        <taxon>Mycobacteriales</taxon>
        <taxon>Mycobacteriaceae</taxon>
        <taxon>Mycolicibacterium</taxon>
    </lineage>
</organism>
<accession>A0A1X0DL52</accession>
<dbReference type="EMBL" id="MVHS01000007">
    <property type="protein sequence ID" value="ORA72580.1"/>
    <property type="molecule type" value="Genomic_DNA"/>
</dbReference>
<dbReference type="Proteomes" id="UP000192801">
    <property type="component" value="Unassembled WGS sequence"/>
</dbReference>